<dbReference type="EnsemblPlants" id="PGSC0003DMT400086973">
    <property type="protein sequence ID" value="PGSC0003DMT400086973"/>
    <property type="gene ID" value="PGSC0003DMG400036544"/>
</dbReference>
<dbReference type="InParanoid" id="M1DCW9"/>
<sequence length="84" mass="9601">MDSREHQRNQQLRQQPGDRLLSLLAQGREHRRNQQLRQQPGDRLLSLLAVKQQQPAALANSNQQQPATPAAPASSIEIWRTLLF</sequence>
<protein>
    <submittedName>
        <fullName evidence="1">Uncharacterized protein</fullName>
    </submittedName>
</protein>
<keyword evidence="2" id="KW-1185">Reference proteome</keyword>
<dbReference type="HOGENOM" id="CLU_2531868_0_0_1"/>
<dbReference type="AlphaFoldDB" id="M1DCW9"/>
<reference evidence="1" key="2">
    <citation type="submission" date="2015-06" db="UniProtKB">
        <authorList>
            <consortium name="EnsemblPlants"/>
        </authorList>
    </citation>
    <scope>IDENTIFICATION</scope>
    <source>
        <strain evidence="1">DM1-3 516 R44</strain>
    </source>
</reference>
<reference evidence="2" key="1">
    <citation type="journal article" date="2011" name="Nature">
        <title>Genome sequence and analysis of the tuber crop potato.</title>
        <authorList>
            <consortium name="The Potato Genome Sequencing Consortium"/>
        </authorList>
    </citation>
    <scope>NUCLEOTIDE SEQUENCE [LARGE SCALE GENOMIC DNA]</scope>
    <source>
        <strain evidence="2">cv. DM1-3 516 R44</strain>
    </source>
</reference>
<name>M1DCW9_SOLTU</name>
<dbReference type="Gramene" id="PGSC0003DMT400086973">
    <property type="protein sequence ID" value="PGSC0003DMT400086973"/>
    <property type="gene ID" value="PGSC0003DMG400036544"/>
</dbReference>
<evidence type="ECO:0000313" key="2">
    <source>
        <dbReference type="Proteomes" id="UP000011115"/>
    </source>
</evidence>
<dbReference type="PaxDb" id="4113-PGSC0003DMT400086973"/>
<accession>M1DCW9</accession>
<evidence type="ECO:0000313" key="1">
    <source>
        <dbReference type="EnsemblPlants" id="PGSC0003DMT400086973"/>
    </source>
</evidence>
<dbReference type="Proteomes" id="UP000011115">
    <property type="component" value="Unassembled WGS sequence"/>
</dbReference>
<organism evidence="1 2">
    <name type="scientific">Solanum tuberosum</name>
    <name type="common">Potato</name>
    <dbReference type="NCBI Taxonomy" id="4113"/>
    <lineage>
        <taxon>Eukaryota</taxon>
        <taxon>Viridiplantae</taxon>
        <taxon>Streptophyta</taxon>
        <taxon>Embryophyta</taxon>
        <taxon>Tracheophyta</taxon>
        <taxon>Spermatophyta</taxon>
        <taxon>Magnoliopsida</taxon>
        <taxon>eudicotyledons</taxon>
        <taxon>Gunneridae</taxon>
        <taxon>Pentapetalae</taxon>
        <taxon>asterids</taxon>
        <taxon>lamiids</taxon>
        <taxon>Solanales</taxon>
        <taxon>Solanaceae</taxon>
        <taxon>Solanoideae</taxon>
        <taxon>Solaneae</taxon>
        <taxon>Solanum</taxon>
    </lineage>
</organism>
<proteinExistence type="predicted"/>